<comment type="caution">
    <text evidence="1">The sequence shown here is derived from an EMBL/GenBank/DDBJ whole genome shotgun (WGS) entry which is preliminary data.</text>
</comment>
<evidence type="ECO:0000313" key="1">
    <source>
        <dbReference type="EMBL" id="GGA84791.1"/>
    </source>
</evidence>
<reference evidence="2" key="1">
    <citation type="journal article" date="2019" name="Int. J. Syst. Evol. Microbiol.">
        <title>The Global Catalogue of Microorganisms (GCM) 10K type strain sequencing project: providing services to taxonomists for standard genome sequencing and annotation.</title>
        <authorList>
            <consortium name="The Broad Institute Genomics Platform"/>
            <consortium name="The Broad Institute Genome Sequencing Center for Infectious Disease"/>
            <person name="Wu L."/>
            <person name="Ma J."/>
        </authorList>
    </citation>
    <scope>NUCLEOTIDE SEQUENCE [LARGE SCALE GENOMIC DNA]</scope>
    <source>
        <strain evidence="2">CGMCC 1.12811</strain>
    </source>
</reference>
<evidence type="ECO:0000313" key="2">
    <source>
        <dbReference type="Proteomes" id="UP000658793"/>
    </source>
</evidence>
<dbReference type="Proteomes" id="UP000658793">
    <property type="component" value="Unassembled WGS sequence"/>
</dbReference>
<sequence>MKNNILLLLAFSLASLGYGQQTIPQNSKLKITRNIEDNTATRIVVQSTTDELNYIHKDSLKSQIGLGNVDNTSDLNKPISSATQSALNLKLNSSALTLQSVLNQGNTYTVDSGNSALNMSTGTINNRIFDITSGDGTNNGKFGVTKFGSYLQSDYSMSSGWFSTVNTYNGKFNIFQDYNAGVYSTTIDMVDPVAVTTLRFPAKQAGVYTLATTFDVAIPVSSSVSGIVNNTSLQELGGVDKLINGVRIGKGNTSLATNTALGLNTLNTISSGSHNTAIGNVSLRYTDTGAYNTSVGSKSLELNTSGGFNTSLGAYSLAKNTTAGNNTGVGYGSFYNNITGTSNTGLGSSTGYNAVSSFNTFIGSGAGSGVVGTPISGGNNTFVGASAGARISTGANNVIVGSTTDNTQLGTITTGSNNVILGTAITGITTGSGNVIVGKVAGLASNLNNNVVLANGVGNIAAQHDGTNWTFSGQINKSNLDTAPTSSTDVGTTGQIRITSDYIYVCVATNTWVRTALTW</sequence>
<name>A0ABQ1HR26_9FLAO</name>
<dbReference type="RefSeq" id="WP_188494903.1">
    <property type="nucleotide sequence ID" value="NZ_BMGA01000008.1"/>
</dbReference>
<protein>
    <submittedName>
        <fullName evidence="1">Uncharacterized protein</fullName>
    </submittedName>
</protein>
<keyword evidence="2" id="KW-1185">Reference proteome</keyword>
<gene>
    <name evidence="1" type="ORF">GCM10008015_26960</name>
</gene>
<proteinExistence type="predicted"/>
<accession>A0ABQ1HR26</accession>
<organism evidence="1 2">
    <name type="scientific">Flavobacterium palustre</name>
    <dbReference type="NCBI Taxonomy" id="1476463"/>
    <lineage>
        <taxon>Bacteria</taxon>
        <taxon>Pseudomonadati</taxon>
        <taxon>Bacteroidota</taxon>
        <taxon>Flavobacteriia</taxon>
        <taxon>Flavobacteriales</taxon>
        <taxon>Flavobacteriaceae</taxon>
        <taxon>Flavobacterium</taxon>
    </lineage>
</organism>
<dbReference type="EMBL" id="BMGA01000008">
    <property type="protein sequence ID" value="GGA84791.1"/>
    <property type="molecule type" value="Genomic_DNA"/>
</dbReference>